<evidence type="ECO:0000313" key="5">
    <source>
        <dbReference type="Proteomes" id="UP000800035"/>
    </source>
</evidence>
<name>A0A6A5UDY5_9PLEO</name>
<gene>
    <name evidence="4" type="ORF">CC80DRAFT_545688</name>
</gene>
<dbReference type="PANTHER" id="PTHR46179:SF19">
    <property type="entry name" value="C2H2 FINGER DOMAIN TRANSCRIPTION FACTOR (EUROFUNG)-RELATED"/>
    <property type="match status" value="1"/>
</dbReference>
<feature type="region of interest" description="Disordered" evidence="2">
    <location>
        <begin position="589"/>
        <end position="615"/>
    </location>
</feature>
<dbReference type="InterPro" id="IPR051061">
    <property type="entry name" value="Zinc_finger_trans_reg"/>
</dbReference>
<feature type="compositionally biased region" description="Polar residues" evidence="2">
    <location>
        <begin position="165"/>
        <end position="187"/>
    </location>
</feature>
<dbReference type="InterPro" id="IPR013087">
    <property type="entry name" value="Znf_C2H2_type"/>
</dbReference>
<dbReference type="InterPro" id="IPR036236">
    <property type="entry name" value="Znf_C2H2_sf"/>
</dbReference>
<dbReference type="PROSITE" id="PS50157">
    <property type="entry name" value="ZINC_FINGER_C2H2_2"/>
    <property type="match status" value="2"/>
</dbReference>
<feature type="compositionally biased region" description="Basic residues" evidence="2">
    <location>
        <begin position="463"/>
        <end position="477"/>
    </location>
</feature>
<keyword evidence="5" id="KW-1185">Reference proteome</keyword>
<dbReference type="OrthoDB" id="6077919at2759"/>
<feature type="region of interest" description="Disordered" evidence="2">
    <location>
        <begin position="397"/>
        <end position="431"/>
    </location>
</feature>
<feature type="compositionally biased region" description="Pro residues" evidence="2">
    <location>
        <begin position="56"/>
        <end position="65"/>
    </location>
</feature>
<feature type="region of interest" description="Disordered" evidence="2">
    <location>
        <begin position="544"/>
        <end position="568"/>
    </location>
</feature>
<dbReference type="AlphaFoldDB" id="A0A6A5UDY5"/>
<keyword evidence="1" id="KW-0863">Zinc-finger</keyword>
<reference evidence="4" key="1">
    <citation type="journal article" date="2020" name="Stud. Mycol.">
        <title>101 Dothideomycetes genomes: a test case for predicting lifestyles and emergence of pathogens.</title>
        <authorList>
            <person name="Haridas S."/>
            <person name="Albert R."/>
            <person name="Binder M."/>
            <person name="Bloem J."/>
            <person name="Labutti K."/>
            <person name="Salamov A."/>
            <person name="Andreopoulos B."/>
            <person name="Baker S."/>
            <person name="Barry K."/>
            <person name="Bills G."/>
            <person name="Bluhm B."/>
            <person name="Cannon C."/>
            <person name="Castanera R."/>
            <person name="Culley D."/>
            <person name="Daum C."/>
            <person name="Ezra D."/>
            <person name="Gonzalez J."/>
            <person name="Henrissat B."/>
            <person name="Kuo A."/>
            <person name="Liang C."/>
            <person name="Lipzen A."/>
            <person name="Lutzoni F."/>
            <person name="Magnuson J."/>
            <person name="Mondo S."/>
            <person name="Nolan M."/>
            <person name="Ohm R."/>
            <person name="Pangilinan J."/>
            <person name="Park H.-J."/>
            <person name="Ramirez L."/>
            <person name="Alfaro M."/>
            <person name="Sun H."/>
            <person name="Tritt A."/>
            <person name="Yoshinaga Y."/>
            <person name="Zwiers L.-H."/>
            <person name="Turgeon B."/>
            <person name="Goodwin S."/>
            <person name="Spatafora J."/>
            <person name="Crous P."/>
            <person name="Grigoriev I."/>
        </authorList>
    </citation>
    <scope>NUCLEOTIDE SEQUENCE</scope>
    <source>
        <strain evidence="4">CBS 675.92</strain>
    </source>
</reference>
<accession>A0A6A5UDY5</accession>
<dbReference type="EMBL" id="ML976985">
    <property type="protein sequence ID" value="KAF1959317.1"/>
    <property type="molecule type" value="Genomic_DNA"/>
</dbReference>
<feature type="region of interest" description="Disordered" evidence="2">
    <location>
        <begin position="453"/>
        <end position="479"/>
    </location>
</feature>
<feature type="region of interest" description="Disordered" evidence="2">
    <location>
        <begin position="239"/>
        <end position="263"/>
    </location>
</feature>
<dbReference type="Proteomes" id="UP000800035">
    <property type="component" value="Unassembled WGS sequence"/>
</dbReference>
<feature type="compositionally biased region" description="Acidic residues" evidence="2">
    <location>
        <begin position="800"/>
        <end position="811"/>
    </location>
</feature>
<evidence type="ECO:0000256" key="2">
    <source>
        <dbReference type="SAM" id="MobiDB-lite"/>
    </source>
</evidence>
<evidence type="ECO:0000259" key="3">
    <source>
        <dbReference type="PROSITE" id="PS50157"/>
    </source>
</evidence>
<sequence>MTQPNNNNHFNPTFNFSIDGQPFFTPRSTHQVDPNTQYPQWQQQNHRTLGSISSPSPSPRTPIPGPFSNQGMGRPPAPQQRQENNMDPNSMLAVPPPGRPRSALDNVNTMDLSYKRVYSNMHDEPWSSVRMRNPTLPSNTGGHPSAYARTDVNYGSYREPGGGSTSDIDSGAPQSDSGYFTHQAHSVRSNEPERVNQELPASMTFGVHSLNVNTQIGSTMSTATSSEPTEVVYLQSDQASQYSGRSAGRSPSHGHASGQGRNSFKCPRCKEVSKCPSDFKKHMLKHDKPHICDVRNCRRAAVGKGFTTKNDLDRHKKSVHHVGVEKDSYQCASENCRNRSKIWPRLDNFKQHISRMHKGEDEQDLIRRSAYQEPYPPPPPASGESISVAPLDTTLAGIGTSGAGNELVDDPASGISLTPDQDPTDRFFGGGFHPTADGFALDVDRTNNDFNKGLDHNFGSSSTHRHGIGHGGRRRRRQDSLSVLADVAGSVGSRLSSAPQTKAEQQQRQALQKFSKAIRSEIQNAPSGDDVDLESVVLRVLYGATGNQPPRPSVTTNLDTSNSTTSPDIDIAMTKTEALKASQAISSLIKRSSLPHNSHSRSRRSSKATASSPPGGGIPCPRCTATLSRSCDLKKHMKRHTRPYGCTYPQCFKRFGAKSDWKRHENSQHFQLEAFLCHHTLPCLTPSTSSPIPCAKIFYRAELFRAHLVSEHRLVDSERIDRDVRERRIGKNGQGQFWCGFCRGIVKLKERRNEAWDERFNHIDRHFCAEGRGIDEWVCVEAGRCKGEILKGMDRGRFDDDGEGEGDADAEGEGRGDVEVEGSSEGDLSPPPVLVFEDADIVQERDVEVGVVDAGQGQGAAGGQVFFPEQVEDIGVGVGIGVMARKRGFGVDEGLSVVAAPPPHQLPKRRRREIDRIDRYCVSFP</sequence>
<feature type="region of interest" description="Disordered" evidence="2">
    <location>
        <begin position="796"/>
        <end position="830"/>
    </location>
</feature>
<dbReference type="GO" id="GO:0005634">
    <property type="term" value="C:nucleus"/>
    <property type="evidence" value="ECO:0007669"/>
    <property type="project" value="TreeGrafter"/>
</dbReference>
<dbReference type="PANTHER" id="PTHR46179">
    <property type="entry name" value="ZINC FINGER PROTEIN"/>
    <property type="match status" value="1"/>
</dbReference>
<feature type="compositionally biased region" description="Polar residues" evidence="2">
    <location>
        <begin position="26"/>
        <end position="46"/>
    </location>
</feature>
<dbReference type="GO" id="GO:0006357">
    <property type="term" value="P:regulation of transcription by RNA polymerase II"/>
    <property type="evidence" value="ECO:0007669"/>
    <property type="project" value="TreeGrafter"/>
</dbReference>
<feature type="domain" description="C2H2-type" evidence="3">
    <location>
        <begin position="618"/>
        <end position="645"/>
    </location>
</feature>
<feature type="compositionally biased region" description="Low complexity" evidence="2">
    <location>
        <begin position="1"/>
        <end position="16"/>
    </location>
</feature>
<feature type="domain" description="C2H2-type" evidence="3">
    <location>
        <begin position="644"/>
        <end position="674"/>
    </location>
</feature>
<keyword evidence="1" id="KW-0862">Zinc</keyword>
<protein>
    <recommendedName>
        <fullName evidence="3">C2H2-type domain-containing protein</fullName>
    </recommendedName>
</protein>
<feature type="region of interest" description="Disordered" evidence="2">
    <location>
        <begin position="1"/>
        <end position="105"/>
    </location>
</feature>
<proteinExistence type="predicted"/>
<dbReference type="SUPFAM" id="SSF57667">
    <property type="entry name" value="beta-beta-alpha zinc fingers"/>
    <property type="match status" value="1"/>
</dbReference>
<dbReference type="PROSITE" id="PS00028">
    <property type="entry name" value="ZINC_FINGER_C2H2_1"/>
    <property type="match status" value="2"/>
</dbReference>
<evidence type="ECO:0000313" key="4">
    <source>
        <dbReference type="EMBL" id="KAF1959317.1"/>
    </source>
</evidence>
<evidence type="ECO:0000256" key="1">
    <source>
        <dbReference type="PROSITE-ProRule" id="PRU00042"/>
    </source>
</evidence>
<feature type="region of interest" description="Disordered" evidence="2">
    <location>
        <begin position="126"/>
        <end position="194"/>
    </location>
</feature>
<feature type="compositionally biased region" description="Polar residues" evidence="2">
    <location>
        <begin position="79"/>
        <end position="88"/>
    </location>
</feature>
<keyword evidence="1" id="KW-0479">Metal-binding</keyword>
<dbReference type="SMART" id="SM00355">
    <property type="entry name" value="ZnF_C2H2"/>
    <property type="match status" value="5"/>
</dbReference>
<organism evidence="4 5">
    <name type="scientific">Byssothecium circinans</name>
    <dbReference type="NCBI Taxonomy" id="147558"/>
    <lineage>
        <taxon>Eukaryota</taxon>
        <taxon>Fungi</taxon>
        <taxon>Dikarya</taxon>
        <taxon>Ascomycota</taxon>
        <taxon>Pezizomycotina</taxon>
        <taxon>Dothideomycetes</taxon>
        <taxon>Pleosporomycetidae</taxon>
        <taxon>Pleosporales</taxon>
        <taxon>Massarineae</taxon>
        <taxon>Massarinaceae</taxon>
        <taxon>Byssothecium</taxon>
    </lineage>
</organism>
<dbReference type="Gene3D" id="3.30.160.60">
    <property type="entry name" value="Classic Zinc Finger"/>
    <property type="match status" value="2"/>
</dbReference>
<dbReference type="GO" id="GO:0008270">
    <property type="term" value="F:zinc ion binding"/>
    <property type="evidence" value="ECO:0007669"/>
    <property type="project" value="UniProtKB-KW"/>
</dbReference>
<feature type="compositionally biased region" description="Low complexity" evidence="2">
    <location>
        <begin position="553"/>
        <end position="566"/>
    </location>
</feature>